<dbReference type="InterPro" id="IPR036568">
    <property type="entry name" value="GGCT-like_sf"/>
</dbReference>
<protein>
    <recommendedName>
        <fullName evidence="1">glutathione-specific gamma-glutamylcyclotransferase</fullName>
        <ecNumber evidence="1">4.3.2.7</ecNumber>
    </recommendedName>
</protein>
<dbReference type="EMBL" id="QMEB01000151">
    <property type="protein sequence ID" value="NMG21292.1"/>
    <property type="molecule type" value="Genomic_DNA"/>
</dbReference>
<dbReference type="PANTHER" id="PTHR12192">
    <property type="entry name" value="CATION TRANSPORT PROTEIN CHAC-RELATED"/>
    <property type="match status" value="1"/>
</dbReference>
<sequence>MSLTRADLESSRLQQTILQSGRAVNVLSETQLQASMHETLGQQKPNSDVWLFAYGSLVWNPIFKFAEQRIGTIYGWHRRFCLWVPQGRGTPDNPGLVLGLDRGGSCRGIAYQIAASDVHSELQLLWRREMVVGCYIPRWVRVFDGTQKLQAITFVINHQHRAYSGKISLETTVNSIATACGELGSCADYLMHTVNSLMSVGIKDQQLLRLREYVMARQD</sequence>
<accession>A0ABX1PBY2</accession>
<dbReference type="InterPro" id="IPR013024">
    <property type="entry name" value="GGCT-like"/>
</dbReference>
<dbReference type="Gene3D" id="3.10.490.10">
    <property type="entry name" value="Gamma-glutamyl cyclotransferase-like"/>
    <property type="match status" value="1"/>
</dbReference>
<reference evidence="3 4" key="1">
    <citation type="submission" date="2018-06" db="EMBL/GenBank/DDBJ databases">
        <title>Comparative genomics of Brasilonema spp. strains.</title>
        <authorList>
            <person name="Alvarenga D.O."/>
            <person name="Fiore M.F."/>
            <person name="Varani A.M."/>
        </authorList>
    </citation>
    <scope>NUCLEOTIDE SEQUENCE [LARGE SCALE GENOMIC DNA]</scope>
    <source>
        <strain evidence="3 4">SPC951</strain>
    </source>
</reference>
<dbReference type="CDD" id="cd06661">
    <property type="entry name" value="GGCT_like"/>
    <property type="match status" value="1"/>
</dbReference>
<comment type="caution">
    <text evidence="3">The sequence shown here is derived from an EMBL/GenBank/DDBJ whole genome shotgun (WGS) entry which is preliminary data.</text>
</comment>
<dbReference type="Proteomes" id="UP000718564">
    <property type="component" value="Unassembled WGS sequence"/>
</dbReference>
<dbReference type="RefSeq" id="WP_169156535.1">
    <property type="nucleotide sequence ID" value="NZ_CAWPJE010000144.1"/>
</dbReference>
<keyword evidence="4" id="KW-1185">Reference proteome</keyword>
<proteinExistence type="predicted"/>
<evidence type="ECO:0000256" key="2">
    <source>
        <dbReference type="ARBA" id="ARBA00023239"/>
    </source>
</evidence>
<evidence type="ECO:0000256" key="1">
    <source>
        <dbReference type="ARBA" id="ARBA00012344"/>
    </source>
</evidence>
<dbReference type="Pfam" id="PF04752">
    <property type="entry name" value="ChaC"/>
    <property type="match status" value="1"/>
</dbReference>
<gene>
    <name evidence="3" type="ORF">DP116_18295</name>
</gene>
<evidence type="ECO:0000313" key="4">
    <source>
        <dbReference type="Proteomes" id="UP000718564"/>
    </source>
</evidence>
<dbReference type="InterPro" id="IPR006840">
    <property type="entry name" value="ChaC"/>
</dbReference>
<dbReference type="EC" id="4.3.2.7" evidence="1"/>
<evidence type="ECO:0000313" key="3">
    <source>
        <dbReference type="EMBL" id="NMG21292.1"/>
    </source>
</evidence>
<organism evidence="3 4">
    <name type="scientific">Brasilonema bromeliae SPC951</name>
    <dbReference type="NCBI Taxonomy" id="385972"/>
    <lineage>
        <taxon>Bacteria</taxon>
        <taxon>Bacillati</taxon>
        <taxon>Cyanobacteriota</taxon>
        <taxon>Cyanophyceae</taxon>
        <taxon>Nostocales</taxon>
        <taxon>Scytonemataceae</taxon>
        <taxon>Brasilonema</taxon>
        <taxon>Bromeliae group (in: Brasilonema)</taxon>
    </lineage>
</organism>
<keyword evidence="2" id="KW-0456">Lyase</keyword>
<dbReference type="SUPFAM" id="SSF110857">
    <property type="entry name" value="Gamma-glutamyl cyclotransferase-like"/>
    <property type="match status" value="1"/>
</dbReference>
<name>A0ABX1PBY2_9CYAN</name>
<dbReference type="PANTHER" id="PTHR12192:SF2">
    <property type="entry name" value="GLUTATHIONE-SPECIFIC GAMMA-GLUTAMYLCYCLOTRANSFERASE 2"/>
    <property type="match status" value="1"/>
</dbReference>